<name>A0A0R1UDL4_9LACO</name>
<evidence type="ECO:0000313" key="2">
    <source>
        <dbReference type="Proteomes" id="UP000050816"/>
    </source>
</evidence>
<evidence type="ECO:0000313" key="1">
    <source>
        <dbReference type="EMBL" id="KRL89290.1"/>
    </source>
</evidence>
<accession>A0A0R1UDL4</accession>
<dbReference type="AlphaFoldDB" id="A0A0R1UDL4"/>
<proteinExistence type="predicted"/>
<dbReference type="Proteomes" id="UP000050816">
    <property type="component" value="Unassembled WGS sequence"/>
</dbReference>
<sequence length="61" mass="7321">MGIFDIEYPKNYKGFVITPKNVDDGPRYFRQIQAVFESWDFFPSLFPAKHHQTKSRKNRRA</sequence>
<gene>
    <name evidence="1" type="ORF">FC43_GL001804</name>
</gene>
<protein>
    <submittedName>
        <fullName evidence="1">Uncharacterized protein</fullName>
    </submittedName>
</protein>
<dbReference type="PATRIC" id="fig|1423760.3.peg.1890"/>
<reference evidence="1 2" key="1">
    <citation type="journal article" date="2015" name="Genome Announc.">
        <title>Expanding the biotechnology potential of lactobacilli through comparative genomics of 213 strains and associated genera.</title>
        <authorList>
            <person name="Sun Z."/>
            <person name="Harris H.M."/>
            <person name="McCann A."/>
            <person name="Guo C."/>
            <person name="Argimon S."/>
            <person name="Zhang W."/>
            <person name="Yang X."/>
            <person name="Jeffery I.B."/>
            <person name="Cooney J.C."/>
            <person name="Kagawa T.F."/>
            <person name="Liu W."/>
            <person name="Song Y."/>
            <person name="Salvetti E."/>
            <person name="Wrobel A."/>
            <person name="Rasinkangas P."/>
            <person name="Parkhill J."/>
            <person name="Rea M.C."/>
            <person name="O'Sullivan O."/>
            <person name="Ritari J."/>
            <person name="Douillard F.P."/>
            <person name="Paul Ross R."/>
            <person name="Yang R."/>
            <person name="Briner A.E."/>
            <person name="Felis G.E."/>
            <person name="de Vos W.M."/>
            <person name="Barrangou R."/>
            <person name="Klaenhammer T.R."/>
            <person name="Caufield P.W."/>
            <person name="Cui Y."/>
            <person name="Zhang H."/>
            <person name="O'Toole P.W."/>
        </authorList>
    </citation>
    <scope>NUCLEOTIDE SEQUENCE [LARGE SCALE GENOMIC DNA]</scope>
    <source>
        <strain evidence="1 2">DSM 15946</strain>
    </source>
</reference>
<comment type="caution">
    <text evidence="1">The sequence shown here is derived from an EMBL/GenBank/DDBJ whole genome shotgun (WGS) entry which is preliminary data.</text>
</comment>
<organism evidence="1 2">
    <name type="scientific">Limosilactobacillus ingluviei DSM 15946</name>
    <dbReference type="NCBI Taxonomy" id="1423760"/>
    <lineage>
        <taxon>Bacteria</taxon>
        <taxon>Bacillati</taxon>
        <taxon>Bacillota</taxon>
        <taxon>Bacilli</taxon>
        <taxon>Lactobacillales</taxon>
        <taxon>Lactobacillaceae</taxon>
        <taxon>Limosilactobacillus</taxon>
    </lineage>
</organism>
<dbReference type="EMBL" id="AZFK01000049">
    <property type="protein sequence ID" value="KRL89290.1"/>
    <property type="molecule type" value="Genomic_DNA"/>
</dbReference>